<dbReference type="Proteomes" id="UP001500979">
    <property type="component" value="Unassembled WGS sequence"/>
</dbReference>
<dbReference type="SUPFAM" id="SSF53335">
    <property type="entry name" value="S-adenosyl-L-methionine-dependent methyltransferases"/>
    <property type="match status" value="1"/>
</dbReference>
<dbReference type="Pfam" id="PF08241">
    <property type="entry name" value="Methyltransf_11"/>
    <property type="match status" value="1"/>
</dbReference>
<reference evidence="2 3" key="1">
    <citation type="journal article" date="2019" name="Int. J. Syst. Evol. Microbiol.">
        <title>The Global Catalogue of Microorganisms (GCM) 10K type strain sequencing project: providing services to taxonomists for standard genome sequencing and annotation.</title>
        <authorList>
            <consortium name="The Broad Institute Genomics Platform"/>
            <consortium name="The Broad Institute Genome Sequencing Center for Infectious Disease"/>
            <person name="Wu L."/>
            <person name="Ma J."/>
        </authorList>
    </citation>
    <scope>NUCLEOTIDE SEQUENCE [LARGE SCALE GENOMIC DNA]</scope>
    <source>
        <strain evidence="2 3">JCM 9383</strain>
    </source>
</reference>
<dbReference type="CDD" id="cd02440">
    <property type="entry name" value="AdoMet_MTases"/>
    <property type="match status" value="1"/>
</dbReference>
<comment type="caution">
    <text evidence="2">The sequence shown here is derived from an EMBL/GenBank/DDBJ whole genome shotgun (WGS) entry which is preliminary data.</text>
</comment>
<organism evidence="2 3">
    <name type="scientific">Saccharopolyspora taberi</name>
    <dbReference type="NCBI Taxonomy" id="60895"/>
    <lineage>
        <taxon>Bacteria</taxon>
        <taxon>Bacillati</taxon>
        <taxon>Actinomycetota</taxon>
        <taxon>Actinomycetes</taxon>
        <taxon>Pseudonocardiales</taxon>
        <taxon>Pseudonocardiaceae</taxon>
        <taxon>Saccharopolyspora</taxon>
    </lineage>
</organism>
<gene>
    <name evidence="2" type="ORF">GCM10010470_48900</name>
</gene>
<feature type="domain" description="Methyltransferase type 11" evidence="1">
    <location>
        <begin position="55"/>
        <end position="146"/>
    </location>
</feature>
<name>A0ABN3VIB1_9PSEU</name>
<evidence type="ECO:0000259" key="1">
    <source>
        <dbReference type="Pfam" id="PF08241"/>
    </source>
</evidence>
<dbReference type="InterPro" id="IPR013216">
    <property type="entry name" value="Methyltransf_11"/>
</dbReference>
<proteinExistence type="predicted"/>
<sequence>MTRGWRTRHDPAVTARGIEVFDRVADRYDEVIPFFAAFAGELADSLGFTAGARVLDLAAGRGAVAAEALARGCRVTAVDAAANMVARLRADHPAVAGHVMDAHRLGFPDGSFDVVVSGFAMHLFADPAVVFDEVRRILVPGGVFAFTVPGGPDPATDPLPELFAEFGRYLPPGGGMGRPLDARAAFTGAGFAGVEAVTLTVDLPVAGAEVLWEWGLTHGSLAYFEDLPADRREEFRARLFAEVTGPTRLRRQAQLWTGSTG</sequence>
<protein>
    <recommendedName>
        <fullName evidence="1">Methyltransferase type 11 domain-containing protein</fullName>
    </recommendedName>
</protein>
<evidence type="ECO:0000313" key="3">
    <source>
        <dbReference type="Proteomes" id="UP001500979"/>
    </source>
</evidence>
<dbReference type="PANTHER" id="PTHR43591">
    <property type="entry name" value="METHYLTRANSFERASE"/>
    <property type="match status" value="1"/>
</dbReference>
<dbReference type="InterPro" id="IPR029063">
    <property type="entry name" value="SAM-dependent_MTases_sf"/>
</dbReference>
<keyword evidence="3" id="KW-1185">Reference proteome</keyword>
<dbReference type="EMBL" id="BAAAUX010000019">
    <property type="protein sequence ID" value="GAA2807812.1"/>
    <property type="molecule type" value="Genomic_DNA"/>
</dbReference>
<accession>A0ABN3VIB1</accession>
<dbReference type="Gene3D" id="3.40.50.150">
    <property type="entry name" value="Vaccinia Virus protein VP39"/>
    <property type="match status" value="1"/>
</dbReference>
<evidence type="ECO:0000313" key="2">
    <source>
        <dbReference type="EMBL" id="GAA2807812.1"/>
    </source>
</evidence>